<dbReference type="Proteomes" id="UP000642070">
    <property type="component" value="Unassembled WGS sequence"/>
</dbReference>
<gene>
    <name evidence="2" type="ORF">GCM10007977_063030</name>
</gene>
<sequence length="61" mass="7023">MSHAQPSKIGATRTITTDARARREDRRRRLIRRDAAYANHLRDALAEAKSLRHFRRILAGA</sequence>
<feature type="region of interest" description="Disordered" evidence="1">
    <location>
        <begin position="1"/>
        <end position="25"/>
    </location>
</feature>
<dbReference type="AlphaFoldDB" id="A0A917U295"/>
<reference evidence="2" key="1">
    <citation type="journal article" date="2014" name="Int. J. Syst. Evol. Microbiol.">
        <title>Complete genome sequence of Corynebacterium casei LMG S-19264T (=DSM 44701T), isolated from a smear-ripened cheese.</title>
        <authorList>
            <consortium name="US DOE Joint Genome Institute (JGI-PGF)"/>
            <person name="Walter F."/>
            <person name="Albersmeier A."/>
            <person name="Kalinowski J."/>
            <person name="Ruckert C."/>
        </authorList>
    </citation>
    <scope>NUCLEOTIDE SEQUENCE</scope>
    <source>
        <strain evidence="2">JCM 19831</strain>
    </source>
</reference>
<dbReference type="EMBL" id="BMPI01000035">
    <property type="protein sequence ID" value="GGM52849.1"/>
    <property type="molecule type" value="Genomic_DNA"/>
</dbReference>
<reference evidence="2" key="2">
    <citation type="submission" date="2020-09" db="EMBL/GenBank/DDBJ databases">
        <authorList>
            <person name="Sun Q."/>
            <person name="Ohkuma M."/>
        </authorList>
    </citation>
    <scope>NUCLEOTIDE SEQUENCE</scope>
    <source>
        <strain evidence="2">JCM 19831</strain>
    </source>
</reference>
<organism evidence="2 3">
    <name type="scientific">Dactylosporangium sucinum</name>
    <dbReference type="NCBI Taxonomy" id="1424081"/>
    <lineage>
        <taxon>Bacteria</taxon>
        <taxon>Bacillati</taxon>
        <taxon>Actinomycetota</taxon>
        <taxon>Actinomycetes</taxon>
        <taxon>Micromonosporales</taxon>
        <taxon>Micromonosporaceae</taxon>
        <taxon>Dactylosporangium</taxon>
    </lineage>
</organism>
<proteinExistence type="predicted"/>
<evidence type="ECO:0000313" key="3">
    <source>
        <dbReference type="Proteomes" id="UP000642070"/>
    </source>
</evidence>
<protein>
    <submittedName>
        <fullName evidence="2">Uncharacterized protein</fullName>
    </submittedName>
</protein>
<accession>A0A917U295</accession>
<name>A0A917U295_9ACTN</name>
<evidence type="ECO:0000256" key="1">
    <source>
        <dbReference type="SAM" id="MobiDB-lite"/>
    </source>
</evidence>
<evidence type="ECO:0000313" key="2">
    <source>
        <dbReference type="EMBL" id="GGM52849.1"/>
    </source>
</evidence>
<comment type="caution">
    <text evidence="2">The sequence shown here is derived from an EMBL/GenBank/DDBJ whole genome shotgun (WGS) entry which is preliminary data.</text>
</comment>
<dbReference type="RefSeq" id="WP_190253616.1">
    <property type="nucleotide sequence ID" value="NZ_BMPI01000035.1"/>
</dbReference>
<keyword evidence="3" id="KW-1185">Reference proteome</keyword>